<keyword evidence="1" id="KW-1133">Transmembrane helix</keyword>
<dbReference type="PANTHER" id="PTHR37815">
    <property type="entry name" value="UPF0397 PROTEIN BC_2624-RELATED"/>
    <property type="match status" value="1"/>
</dbReference>
<proteinExistence type="predicted"/>
<feature type="transmembrane region" description="Helical" evidence="1">
    <location>
        <begin position="6"/>
        <end position="27"/>
    </location>
</feature>
<feature type="transmembrane region" description="Helical" evidence="1">
    <location>
        <begin position="102"/>
        <end position="123"/>
    </location>
</feature>
<dbReference type="Pfam" id="PF07155">
    <property type="entry name" value="ECF-ribofla_trS"/>
    <property type="match status" value="1"/>
</dbReference>
<dbReference type="Gene3D" id="1.10.1760.20">
    <property type="match status" value="1"/>
</dbReference>
<dbReference type="EMBL" id="DTFI01000080">
    <property type="protein sequence ID" value="HGI43421.1"/>
    <property type="molecule type" value="Genomic_DNA"/>
</dbReference>
<dbReference type="AlphaFoldDB" id="A0A7C4B9B3"/>
<accession>A0A7C4B9B3</accession>
<dbReference type="InterPro" id="IPR009825">
    <property type="entry name" value="ECF_substrate-spec-like"/>
</dbReference>
<organism evidence="2">
    <name type="scientific">Thermofilum pendens</name>
    <dbReference type="NCBI Taxonomy" id="2269"/>
    <lineage>
        <taxon>Archaea</taxon>
        <taxon>Thermoproteota</taxon>
        <taxon>Thermoprotei</taxon>
        <taxon>Thermofilales</taxon>
        <taxon>Thermofilaceae</taxon>
        <taxon>Thermofilum</taxon>
    </lineage>
</organism>
<evidence type="ECO:0000256" key="1">
    <source>
        <dbReference type="SAM" id="Phobius"/>
    </source>
</evidence>
<evidence type="ECO:0000313" key="2">
    <source>
        <dbReference type="EMBL" id="HGI43421.1"/>
    </source>
</evidence>
<protein>
    <submittedName>
        <fullName evidence="2">ECF transporter S component</fullName>
    </submittedName>
</protein>
<sequence>MARRKISVYVALVSMFSALAAALTYLVRVPSPTGGYTHIGDTVIYLAALLFGPSVGVAVGVLGPLAADLLVGYPRWYVSIVAHGVQGYLAGLGRGRRFRAQAMMLVAAGLAMSFTYFVVNVYIKGVALATASLIRDIFGQSLVSWILSLLLVKPLEKNPVVQKAASMV</sequence>
<keyword evidence="1" id="KW-0812">Transmembrane</keyword>
<dbReference type="PANTHER" id="PTHR37815:SF3">
    <property type="entry name" value="UPF0397 PROTEIN SPR0429"/>
    <property type="match status" value="1"/>
</dbReference>
<comment type="caution">
    <text evidence="2">The sequence shown here is derived from an EMBL/GenBank/DDBJ whole genome shotgun (WGS) entry which is preliminary data.</text>
</comment>
<dbReference type="GO" id="GO:0016020">
    <property type="term" value="C:membrane"/>
    <property type="evidence" value="ECO:0007669"/>
    <property type="project" value="InterPro"/>
</dbReference>
<feature type="transmembrane region" description="Helical" evidence="1">
    <location>
        <begin position="43"/>
        <end position="67"/>
    </location>
</feature>
<name>A0A7C4B9B3_THEPE</name>
<feature type="transmembrane region" description="Helical" evidence="1">
    <location>
        <begin position="129"/>
        <end position="152"/>
    </location>
</feature>
<reference evidence="2" key="1">
    <citation type="journal article" date="2020" name="mSystems">
        <title>Genome- and Community-Level Interaction Insights into Carbon Utilization and Element Cycling Functions of Hydrothermarchaeota in Hydrothermal Sediment.</title>
        <authorList>
            <person name="Zhou Z."/>
            <person name="Liu Y."/>
            <person name="Xu W."/>
            <person name="Pan J."/>
            <person name="Luo Z.H."/>
            <person name="Li M."/>
        </authorList>
    </citation>
    <scope>NUCLEOTIDE SEQUENCE [LARGE SCALE GENOMIC DNA]</scope>
    <source>
        <strain evidence="2">SpSt-735</strain>
    </source>
</reference>
<gene>
    <name evidence="2" type="ORF">ENV17_03435</name>
</gene>
<keyword evidence="1" id="KW-0472">Membrane</keyword>